<dbReference type="STRING" id="1477437.SAMN05444682_11062"/>
<keyword evidence="2" id="KW-0012">Acyltransferase</keyword>
<feature type="transmembrane region" description="Helical" evidence="1">
    <location>
        <begin position="129"/>
        <end position="149"/>
    </location>
</feature>
<evidence type="ECO:0000313" key="3">
    <source>
        <dbReference type="Proteomes" id="UP000198670"/>
    </source>
</evidence>
<dbReference type="GO" id="GO:0016746">
    <property type="term" value="F:acyltransferase activity"/>
    <property type="evidence" value="ECO:0007669"/>
    <property type="project" value="UniProtKB-KW"/>
</dbReference>
<feature type="transmembrane region" description="Helical" evidence="1">
    <location>
        <begin position="61"/>
        <end position="79"/>
    </location>
</feature>
<dbReference type="Proteomes" id="UP000198670">
    <property type="component" value="Unassembled WGS sequence"/>
</dbReference>
<dbReference type="PANTHER" id="PTHR31061:SF24">
    <property type="entry name" value="LD22376P"/>
    <property type="match status" value="1"/>
</dbReference>
<keyword evidence="2" id="KW-0808">Transferase</keyword>
<gene>
    <name evidence="2" type="ORF">SAMN05444682_11062</name>
</gene>
<feature type="transmembrane region" description="Helical" evidence="1">
    <location>
        <begin position="343"/>
        <end position="365"/>
    </location>
</feature>
<dbReference type="PANTHER" id="PTHR31061">
    <property type="entry name" value="LD22376P"/>
    <property type="match status" value="1"/>
</dbReference>
<evidence type="ECO:0000313" key="2">
    <source>
        <dbReference type="EMBL" id="SFJ47587.1"/>
    </source>
</evidence>
<evidence type="ECO:0000256" key="1">
    <source>
        <dbReference type="SAM" id="Phobius"/>
    </source>
</evidence>
<dbReference type="EMBL" id="FOQO01000010">
    <property type="protein sequence ID" value="SFJ47587.1"/>
    <property type="molecule type" value="Genomic_DNA"/>
</dbReference>
<feature type="transmembrane region" description="Helical" evidence="1">
    <location>
        <begin position="275"/>
        <end position="297"/>
    </location>
</feature>
<feature type="transmembrane region" description="Helical" evidence="1">
    <location>
        <begin position="156"/>
        <end position="175"/>
    </location>
</feature>
<dbReference type="AlphaFoldDB" id="A0A1I3RQM3"/>
<organism evidence="2 3">
    <name type="scientific">Parapedobacter indicus</name>
    <dbReference type="NCBI Taxonomy" id="1477437"/>
    <lineage>
        <taxon>Bacteria</taxon>
        <taxon>Pseudomonadati</taxon>
        <taxon>Bacteroidota</taxon>
        <taxon>Sphingobacteriia</taxon>
        <taxon>Sphingobacteriales</taxon>
        <taxon>Sphingobacteriaceae</taxon>
        <taxon>Parapedobacter</taxon>
    </lineage>
</organism>
<feature type="transmembrane region" description="Helical" evidence="1">
    <location>
        <begin position="100"/>
        <end position="117"/>
    </location>
</feature>
<keyword evidence="1" id="KW-1133">Transmembrane helix</keyword>
<keyword evidence="1" id="KW-0472">Membrane</keyword>
<feature type="transmembrane region" description="Helical" evidence="1">
    <location>
        <begin position="243"/>
        <end position="263"/>
    </location>
</feature>
<reference evidence="2 3" key="1">
    <citation type="submission" date="2016-10" db="EMBL/GenBank/DDBJ databases">
        <authorList>
            <person name="de Groot N.N."/>
        </authorList>
    </citation>
    <scope>NUCLEOTIDE SEQUENCE [LARGE SCALE GENOMIC DNA]</scope>
    <source>
        <strain evidence="2 3">RK1</strain>
    </source>
</reference>
<keyword evidence="1" id="KW-0812">Transmembrane</keyword>
<feature type="transmembrane region" description="Helical" evidence="1">
    <location>
        <begin position="304"/>
        <end position="323"/>
    </location>
</feature>
<protein>
    <submittedName>
        <fullName evidence="2">Predicted acyltransferase</fullName>
    </submittedName>
</protein>
<sequence length="373" mass="41807">MSGEKSAFGGKRVLSIDALRGFDMLLIAGGGAFIERLHGLTGIKWIDWLATQLTHPAWNGFTFYDFIFPLFLFIAGTSLSFSLQSGLEKGISKTALYKKVFNRFVILFLLGIIDKNIPLDVFHPSNIRYGTVLGRIGITTLIAAILYLNFGAKARLAWVSGILLAYYAAVFLIPVPGFGAGDLSFEGNLIGWVDRTFMPGILLQGIYDENALLTTFPAACLPLLGTIAGDVLRDARMLEKSKVIYLCSYGAILVVVGLIWGLSFPVNKHMWSSSFILLTGGMAFFMLVLFYGVIDILGYRRWCFFFEVVGKNSIVVYLAYRFISFDYTSKLLFEGVYMNFDEKWHPVFNAIGSLALVWLLLYFLYRNRIFVKV</sequence>
<name>A0A1I3RQM3_9SPHI</name>
<keyword evidence="3" id="KW-1185">Reference proteome</keyword>
<feature type="transmembrane region" description="Helical" evidence="1">
    <location>
        <begin position="211"/>
        <end position="231"/>
    </location>
</feature>
<accession>A0A1I3RQM3</accession>
<proteinExistence type="predicted"/>